<keyword evidence="3" id="KW-1185">Reference proteome</keyword>
<dbReference type="EMBL" id="JAWPEI010000006">
    <property type="protein sequence ID" value="KAK4723762.1"/>
    <property type="molecule type" value="Genomic_DNA"/>
</dbReference>
<name>A0AAV9LHC0_9SOLN</name>
<dbReference type="AlphaFoldDB" id="A0AAV9LHC0"/>
<feature type="compositionally biased region" description="Polar residues" evidence="1">
    <location>
        <begin position="177"/>
        <end position="195"/>
    </location>
</feature>
<organism evidence="2 3">
    <name type="scientific">Solanum pinnatisectum</name>
    <name type="common">tansyleaf nightshade</name>
    <dbReference type="NCBI Taxonomy" id="50273"/>
    <lineage>
        <taxon>Eukaryota</taxon>
        <taxon>Viridiplantae</taxon>
        <taxon>Streptophyta</taxon>
        <taxon>Embryophyta</taxon>
        <taxon>Tracheophyta</taxon>
        <taxon>Spermatophyta</taxon>
        <taxon>Magnoliopsida</taxon>
        <taxon>eudicotyledons</taxon>
        <taxon>Gunneridae</taxon>
        <taxon>Pentapetalae</taxon>
        <taxon>asterids</taxon>
        <taxon>lamiids</taxon>
        <taxon>Solanales</taxon>
        <taxon>Solanaceae</taxon>
        <taxon>Solanoideae</taxon>
        <taxon>Solaneae</taxon>
        <taxon>Solanum</taxon>
    </lineage>
</organism>
<evidence type="ECO:0000256" key="1">
    <source>
        <dbReference type="SAM" id="MobiDB-lite"/>
    </source>
</evidence>
<accession>A0AAV9LHC0</accession>
<feature type="compositionally biased region" description="Basic and acidic residues" evidence="1">
    <location>
        <begin position="212"/>
        <end position="223"/>
    </location>
</feature>
<evidence type="ECO:0000313" key="2">
    <source>
        <dbReference type="EMBL" id="KAK4723762.1"/>
    </source>
</evidence>
<reference evidence="2 3" key="1">
    <citation type="submission" date="2023-10" db="EMBL/GenBank/DDBJ databases">
        <title>Genome-Wide Identification Analysis in wild type Solanum Pinnatisectum Reveals Some Genes Defensing Phytophthora Infestans.</title>
        <authorList>
            <person name="Sun C."/>
        </authorList>
    </citation>
    <scope>NUCLEOTIDE SEQUENCE [LARGE SCALE GENOMIC DNA]</scope>
    <source>
        <strain evidence="2">LQN</strain>
        <tissue evidence="2">Leaf</tissue>
    </source>
</reference>
<evidence type="ECO:0000313" key="3">
    <source>
        <dbReference type="Proteomes" id="UP001311915"/>
    </source>
</evidence>
<comment type="caution">
    <text evidence="2">The sequence shown here is derived from an EMBL/GenBank/DDBJ whole genome shotgun (WGS) entry which is preliminary data.</text>
</comment>
<feature type="region of interest" description="Disordered" evidence="1">
    <location>
        <begin position="173"/>
        <end position="223"/>
    </location>
</feature>
<sequence>MCVGCGRISHTLRRCKEIDKEFIDPLHPPTPKEVERTDNWEIVSFPKRKTLIARKQSTNTPREQERQYYKKENYHLANNYTTLNDKGNIGTNDLITNHPLPSPRLRRSKTVPQADMKKQLGTGGHFDKKWRTKCGDMHLGESVLQGVRGTNQHVSNSLLPTGHNKVHFELEEREGLSFSSSGTESHWTTQTSISTGEGEGLAGTSNTTQPNDELHHMEREGSE</sequence>
<gene>
    <name evidence="2" type="ORF">R3W88_026541</name>
</gene>
<protein>
    <submittedName>
        <fullName evidence="2">Uncharacterized protein</fullName>
    </submittedName>
</protein>
<proteinExistence type="predicted"/>
<dbReference type="Proteomes" id="UP001311915">
    <property type="component" value="Unassembled WGS sequence"/>
</dbReference>